<dbReference type="FunFam" id="3.60.130.10:FF:000001">
    <property type="entry name" value="Trimethyllysine dioxygenase, mitochondrial"/>
    <property type="match status" value="1"/>
</dbReference>
<comment type="cofactor">
    <cofactor evidence="2">
        <name>L-ascorbate</name>
        <dbReference type="ChEBI" id="CHEBI:38290"/>
    </cofactor>
</comment>
<keyword evidence="4" id="KW-0479">Metal-binding</keyword>
<accession>A0A3B0S297</accession>
<dbReference type="Pfam" id="PF02668">
    <property type="entry name" value="TauD"/>
    <property type="match status" value="1"/>
</dbReference>
<evidence type="ECO:0000313" key="9">
    <source>
        <dbReference type="EMBL" id="VAV89605.1"/>
    </source>
</evidence>
<dbReference type="SUPFAM" id="SSF51197">
    <property type="entry name" value="Clavaminate synthase-like"/>
    <property type="match status" value="1"/>
</dbReference>
<dbReference type="InterPro" id="IPR038492">
    <property type="entry name" value="GBBH-like_N_sf"/>
</dbReference>
<dbReference type="InterPro" id="IPR003819">
    <property type="entry name" value="TauD/TfdA-like"/>
</dbReference>
<feature type="domain" description="TauD/TfdA-like" evidence="8">
    <location>
        <begin position="118"/>
        <end position="350"/>
    </location>
</feature>
<evidence type="ECO:0000256" key="2">
    <source>
        <dbReference type="ARBA" id="ARBA00001961"/>
    </source>
</evidence>
<dbReference type="PANTHER" id="PTHR10696">
    <property type="entry name" value="GAMMA-BUTYROBETAINE HYDROXYLASE-RELATED"/>
    <property type="match status" value="1"/>
</dbReference>
<keyword evidence="5" id="KW-0223">Dioxygenase</keyword>
<dbReference type="PANTHER" id="PTHR10696:SF51">
    <property type="entry name" value="TRIMETHYLLYSINE DIOXYGENASE, MITOCHONDRIAL"/>
    <property type="match status" value="1"/>
</dbReference>
<evidence type="ECO:0000256" key="3">
    <source>
        <dbReference type="ARBA" id="ARBA00008654"/>
    </source>
</evidence>
<dbReference type="GO" id="GO:0005739">
    <property type="term" value="C:mitochondrion"/>
    <property type="evidence" value="ECO:0007669"/>
    <property type="project" value="TreeGrafter"/>
</dbReference>
<evidence type="ECO:0000256" key="5">
    <source>
        <dbReference type="ARBA" id="ARBA00022964"/>
    </source>
</evidence>
<sequence>MIPETVKAGADGLKVSWPNAVTRTFPWVWVRDHGEDAESLDTATLQRKVDTFAIDRKIHASSAVLDKTSGRIRIDWSGDETSEISAGRLAQVAGLFQGREKTLWGQGNMPDPVPTIACEKIMADDEGVLEWLDLIDRFGFSVITGMEATEEATKALAERIAPAQQTIFGTFWPLSAELSEHEDSAYTTDFLSPHTDATYYHNAAGLQMFNCIEFDGSGGESVVVDGFAIAEKIRQESCELYETLTKIMVPGQYLEPGVHLRAERPALRLDRNGNLAQVSFNNYDRAPFLLEDEDMTAFYAAYGEFNRHAMNQENWCKIPLRPGMALIFDNWRCLHGRMGYAGKRRFFGCYHNHAEYESRLRTLRAEFN</sequence>
<proteinExistence type="inferred from homology"/>
<evidence type="ECO:0000259" key="8">
    <source>
        <dbReference type="Pfam" id="PF02668"/>
    </source>
</evidence>
<dbReference type="InterPro" id="IPR042098">
    <property type="entry name" value="TauD-like_sf"/>
</dbReference>
<dbReference type="AlphaFoldDB" id="A0A3B0S297"/>
<dbReference type="GO" id="GO:0051213">
    <property type="term" value="F:dioxygenase activity"/>
    <property type="evidence" value="ECO:0007669"/>
    <property type="project" value="UniProtKB-KW"/>
</dbReference>
<dbReference type="Gene3D" id="3.60.130.10">
    <property type="entry name" value="Clavaminate synthase-like"/>
    <property type="match status" value="1"/>
</dbReference>
<evidence type="ECO:0000256" key="1">
    <source>
        <dbReference type="ARBA" id="ARBA00001954"/>
    </source>
</evidence>
<dbReference type="Gene3D" id="3.30.2020.30">
    <property type="match status" value="1"/>
</dbReference>
<keyword evidence="7" id="KW-0408">Iron</keyword>
<dbReference type="GO" id="GO:0045329">
    <property type="term" value="P:carnitine biosynthetic process"/>
    <property type="evidence" value="ECO:0007669"/>
    <property type="project" value="TreeGrafter"/>
</dbReference>
<dbReference type="CDD" id="cd00250">
    <property type="entry name" value="CAS_like"/>
    <property type="match status" value="1"/>
</dbReference>
<dbReference type="InterPro" id="IPR050411">
    <property type="entry name" value="AlphaKG_dependent_hydroxylases"/>
</dbReference>
<keyword evidence="6" id="KW-0560">Oxidoreductase</keyword>
<gene>
    <name evidence="9" type="ORF">MNBD_ALPHA08-268</name>
</gene>
<protein>
    <recommendedName>
        <fullName evidence="8">TauD/TfdA-like domain-containing protein</fullName>
    </recommendedName>
</protein>
<evidence type="ECO:0000256" key="4">
    <source>
        <dbReference type="ARBA" id="ARBA00022723"/>
    </source>
</evidence>
<dbReference type="GO" id="GO:0046872">
    <property type="term" value="F:metal ion binding"/>
    <property type="evidence" value="ECO:0007669"/>
    <property type="project" value="UniProtKB-KW"/>
</dbReference>
<dbReference type="EMBL" id="UOEC01000062">
    <property type="protein sequence ID" value="VAV89605.1"/>
    <property type="molecule type" value="Genomic_DNA"/>
</dbReference>
<evidence type="ECO:0000256" key="7">
    <source>
        <dbReference type="ARBA" id="ARBA00023004"/>
    </source>
</evidence>
<evidence type="ECO:0000256" key="6">
    <source>
        <dbReference type="ARBA" id="ARBA00023002"/>
    </source>
</evidence>
<reference evidence="9" key="1">
    <citation type="submission" date="2018-06" db="EMBL/GenBank/DDBJ databases">
        <authorList>
            <person name="Zhirakovskaya E."/>
        </authorList>
    </citation>
    <scope>NUCLEOTIDE SEQUENCE</scope>
</reference>
<organism evidence="9">
    <name type="scientific">hydrothermal vent metagenome</name>
    <dbReference type="NCBI Taxonomy" id="652676"/>
    <lineage>
        <taxon>unclassified sequences</taxon>
        <taxon>metagenomes</taxon>
        <taxon>ecological metagenomes</taxon>
    </lineage>
</organism>
<name>A0A3B0S297_9ZZZZ</name>
<comment type="similarity">
    <text evidence="3">Belongs to the gamma-BBH/TMLD family.</text>
</comment>
<comment type="cofactor">
    <cofactor evidence="1">
        <name>Fe(2+)</name>
        <dbReference type="ChEBI" id="CHEBI:29033"/>
    </cofactor>
</comment>